<dbReference type="PANTHER" id="PTHR34310:SF5">
    <property type="entry name" value="DUF427 DOMAIN PROTEIN (AFU_ORTHOLOGUE AFUA_3G02220)"/>
    <property type="match status" value="1"/>
</dbReference>
<gene>
    <name evidence="2" type="ORF">SAMN04488115_103151</name>
</gene>
<accession>A0A1H5XA33</accession>
<organism evidence="2 3">
    <name type="scientific">Bosea lathyri</name>
    <dbReference type="NCBI Taxonomy" id="1036778"/>
    <lineage>
        <taxon>Bacteria</taxon>
        <taxon>Pseudomonadati</taxon>
        <taxon>Pseudomonadota</taxon>
        <taxon>Alphaproteobacteria</taxon>
        <taxon>Hyphomicrobiales</taxon>
        <taxon>Boseaceae</taxon>
        <taxon>Bosea</taxon>
    </lineage>
</organism>
<dbReference type="InterPro" id="IPR038694">
    <property type="entry name" value="DUF427_sf"/>
</dbReference>
<dbReference type="EMBL" id="FNUY01000003">
    <property type="protein sequence ID" value="SEG08503.1"/>
    <property type="molecule type" value="Genomic_DNA"/>
</dbReference>
<dbReference type="Proteomes" id="UP000236743">
    <property type="component" value="Unassembled WGS sequence"/>
</dbReference>
<reference evidence="2 3" key="1">
    <citation type="submission" date="2016-10" db="EMBL/GenBank/DDBJ databases">
        <authorList>
            <person name="de Groot N.N."/>
        </authorList>
    </citation>
    <scope>NUCLEOTIDE SEQUENCE [LARGE SCALE GENOMIC DNA]</scope>
    <source>
        <strain evidence="2 3">DSM 26656</strain>
    </source>
</reference>
<evidence type="ECO:0000313" key="3">
    <source>
        <dbReference type="Proteomes" id="UP000236743"/>
    </source>
</evidence>
<evidence type="ECO:0000313" key="2">
    <source>
        <dbReference type="EMBL" id="SEG08503.1"/>
    </source>
</evidence>
<keyword evidence="3" id="KW-1185">Reference proteome</keyword>
<dbReference type="PANTHER" id="PTHR34310">
    <property type="entry name" value="DUF427 DOMAIN PROTEIN (AFU_ORTHOLOGUE AFUA_3G02220)"/>
    <property type="match status" value="1"/>
</dbReference>
<dbReference type="Pfam" id="PF04248">
    <property type="entry name" value="NTP_transf_9"/>
    <property type="match status" value="1"/>
</dbReference>
<proteinExistence type="predicted"/>
<sequence length="93" mass="10155">MVKAIWNGAVVAESDDTVIVEGNHYFPADAIRPELFRPSAATSICPWKGTANYHSLIVDGKENADSAWYYADPKQAAANIKGRIAFWKGVTIS</sequence>
<protein>
    <submittedName>
        <fullName evidence="2">Uncharacterized conserved protein, DUF427 family</fullName>
    </submittedName>
</protein>
<dbReference type="RefSeq" id="WP_103872010.1">
    <property type="nucleotide sequence ID" value="NZ_FNUY01000003.1"/>
</dbReference>
<dbReference type="AlphaFoldDB" id="A0A1H5XA33"/>
<dbReference type="OrthoDB" id="9815163at2"/>
<dbReference type="Gene3D" id="2.170.150.40">
    <property type="entry name" value="Domain of unknown function (DUF427)"/>
    <property type="match status" value="1"/>
</dbReference>
<evidence type="ECO:0000259" key="1">
    <source>
        <dbReference type="Pfam" id="PF04248"/>
    </source>
</evidence>
<dbReference type="InterPro" id="IPR007361">
    <property type="entry name" value="DUF427"/>
</dbReference>
<name>A0A1H5XA33_9HYPH</name>
<feature type="domain" description="DUF427" evidence="1">
    <location>
        <begin position="2"/>
        <end position="88"/>
    </location>
</feature>